<dbReference type="RefSeq" id="WP_164857929.1">
    <property type="nucleotide sequence ID" value="NZ_CP029760.1"/>
</dbReference>
<dbReference type="Proteomes" id="UP001207440">
    <property type="component" value="Unassembled WGS sequence"/>
</dbReference>
<organism evidence="1 2">
    <name type="scientific">Riemerella anatipestifer</name>
    <name type="common">Moraxella anatipestifer</name>
    <dbReference type="NCBI Taxonomy" id="34085"/>
    <lineage>
        <taxon>Bacteria</taxon>
        <taxon>Pseudomonadati</taxon>
        <taxon>Bacteroidota</taxon>
        <taxon>Flavobacteriia</taxon>
        <taxon>Flavobacteriales</taxon>
        <taxon>Weeksellaceae</taxon>
        <taxon>Riemerella</taxon>
    </lineage>
</organism>
<sequence length="179" mass="21209">MKNLILKTLLLVLFGHHYFYGQSYKVIYEMKWKPSKNASEYKKELTALIINNKESSFFESYEKFRKDSLKTKYIVDYEKNGSRGPLRIPSSNTESIYKTFIIKNVLEKKISVEESFFAKTFKIDYYNCFQKWDITNSEPKVILGYEVKKATTNFGGRKWTAWFTPEIPIQDGPYKFYGL</sequence>
<comment type="caution">
    <text evidence="1">The sequence shown here is derived from an EMBL/GenBank/DDBJ whole genome shotgun (WGS) entry which is preliminary data.</text>
</comment>
<name>A0AAP3AJ52_RIEAN</name>
<evidence type="ECO:0000313" key="1">
    <source>
        <dbReference type="EMBL" id="MCW0522840.1"/>
    </source>
</evidence>
<gene>
    <name evidence="1" type="ORF">OKE68_00710</name>
</gene>
<dbReference type="EMBL" id="JAOZYT010000002">
    <property type="protein sequence ID" value="MCW0522840.1"/>
    <property type="molecule type" value="Genomic_DNA"/>
</dbReference>
<evidence type="ECO:0000313" key="2">
    <source>
        <dbReference type="Proteomes" id="UP001207440"/>
    </source>
</evidence>
<dbReference type="InterPro" id="IPR005901">
    <property type="entry name" value="GLPGLI"/>
</dbReference>
<dbReference type="NCBIfam" id="TIGR01200">
    <property type="entry name" value="GLPGLI"/>
    <property type="match status" value="1"/>
</dbReference>
<proteinExistence type="predicted"/>
<dbReference type="AlphaFoldDB" id="A0AAP3AJ52"/>
<reference evidence="1" key="1">
    <citation type="submission" date="2022-10" db="EMBL/GenBank/DDBJ databases">
        <title>Sifting through the core-genome to identify putative cross-protective antigens against Riemerella anatipestifer.</title>
        <authorList>
            <person name="Zheng X."/>
            <person name="Zhang W."/>
        </authorList>
    </citation>
    <scope>NUCLEOTIDE SEQUENCE</scope>
    <source>
        <strain evidence="1">ZWRA178</strain>
    </source>
</reference>
<protein>
    <submittedName>
        <fullName evidence="1">GLPGLI family protein</fullName>
    </submittedName>
</protein>
<accession>A0AAP3AJ52</accession>